<keyword evidence="2" id="KW-1185">Reference proteome</keyword>
<comment type="caution">
    <text evidence="1">The sequence shown here is derived from an EMBL/GenBank/DDBJ whole genome shotgun (WGS) entry which is preliminary data.</text>
</comment>
<protein>
    <submittedName>
        <fullName evidence="1">Uncharacterized protein</fullName>
    </submittedName>
</protein>
<proteinExistence type="predicted"/>
<reference evidence="1 2" key="1">
    <citation type="submission" date="2022-08" db="EMBL/GenBank/DDBJ databases">
        <title>Algoriphagus sp. CAU 1643 isolated from mud.</title>
        <authorList>
            <person name="Kim W."/>
        </authorList>
    </citation>
    <scope>NUCLEOTIDE SEQUENCE [LARGE SCALE GENOMIC DNA]</scope>
    <source>
        <strain evidence="1 2">CAU 1643</strain>
    </source>
</reference>
<dbReference type="EMBL" id="JANWGH010000003">
    <property type="protein sequence ID" value="MCS5491728.1"/>
    <property type="molecule type" value="Genomic_DNA"/>
</dbReference>
<evidence type="ECO:0000313" key="1">
    <source>
        <dbReference type="EMBL" id="MCS5491728.1"/>
    </source>
</evidence>
<name>A0ABT2G8X3_9BACT</name>
<dbReference type="RefSeq" id="WP_259415342.1">
    <property type="nucleotide sequence ID" value="NZ_JANWGH010000003.1"/>
</dbReference>
<accession>A0ABT2G8X3</accession>
<sequence length="100" mass="11539">MNHSIAFKTKTGSNLSITSRSTIQQPKLLNCAKLQFVAPSVKQQETFNLKLLRRVFPTEHHVVFLRLPVSALFRKTLPFTPEAQENLSIFEWVDLMTLLR</sequence>
<gene>
    <name evidence="1" type="ORF">NY014_14905</name>
</gene>
<evidence type="ECO:0000313" key="2">
    <source>
        <dbReference type="Proteomes" id="UP001206788"/>
    </source>
</evidence>
<organism evidence="1 2">
    <name type="scientific">Algoriphagus limi</name>
    <dbReference type="NCBI Taxonomy" id="2975273"/>
    <lineage>
        <taxon>Bacteria</taxon>
        <taxon>Pseudomonadati</taxon>
        <taxon>Bacteroidota</taxon>
        <taxon>Cytophagia</taxon>
        <taxon>Cytophagales</taxon>
        <taxon>Cyclobacteriaceae</taxon>
        <taxon>Algoriphagus</taxon>
    </lineage>
</organism>
<dbReference type="Proteomes" id="UP001206788">
    <property type="component" value="Unassembled WGS sequence"/>
</dbReference>